<keyword evidence="3" id="KW-1185">Reference proteome</keyword>
<dbReference type="RefSeq" id="WP_344729454.1">
    <property type="nucleotide sequence ID" value="NZ_BAABBI010000002.1"/>
</dbReference>
<dbReference type="Proteomes" id="UP001501456">
    <property type="component" value="Unassembled WGS sequence"/>
</dbReference>
<organism evidence="2 3">
    <name type="scientific">Corallibacter vietnamensis</name>
    <dbReference type="NCBI Taxonomy" id="904130"/>
    <lineage>
        <taxon>Bacteria</taxon>
        <taxon>Pseudomonadati</taxon>
        <taxon>Bacteroidota</taxon>
        <taxon>Flavobacteriia</taxon>
        <taxon>Flavobacteriales</taxon>
        <taxon>Flavobacteriaceae</taxon>
        <taxon>Corallibacter</taxon>
    </lineage>
</organism>
<evidence type="ECO:0000313" key="2">
    <source>
        <dbReference type="EMBL" id="GAA3785277.1"/>
    </source>
</evidence>
<reference evidence="3" key="1">
    <citation type="journal article" date="2019" name="Int. J. Syst. Evol. Microbiol.">
        <title>The Global Catalogue of Microorganisms (GCM) 10K type strain sequencing project: providing services to taxonomists for standard genome sequencing and annotation.</title>
        <authorList>
            <consortium name="The Broad Institute Genomics Platform"/>
            <consortium name="The Broad Institute Genome Sequencing Center for Infectious Disease"/>
            <person name="Wu L."/>
            <person name="Ma J."/>
        </authorList>
    </citation>
    <scope>NUCLEOTIDE SEQUENCE [LARGE SCALE GENOMIC DNA]</scope>
    <source>
        <strain evidence="3">JCM 17525</strain>
    </source>
</reference>
<dbReference type="InterPro" id="IPR025285">
    <property type="entry name" value="DUF4145"/>
</dbReference>
<evidence type="ECO:0000313" key="3">
    <source>
        <dbReference type="Proteomes" id="UP001501456"/>
    </source>
</evidence>
<dbReference type="EMBL" id="BAABBI010000002">
    <property type="protein sequence ID" value="GAA3785277.1"/>
    <property type="molecule type" value="Genomic_DNA"/>
</dbReference>
<accession>A0ABP7HAT9</accession>
<feature type="domain" description="DUF4145" evidence="1">
    <location>
        <begin position="136"/>
        <end position="221"/>
    </location>
</feature>
<comment type="caution">
    <text evidence="2">The sequence shown here is derived from an EMBL/GenBank/DDBJ whole genome shotgun (WGS) entry which is preliminary data.</text>
</comment>
<dbReference type="Pfam" id="PF13643">
    <property type="entry name" value="DUF4145"/>
    <property type="match status" value="1"/>
</dbReference>
<proteinExistence type="predicted"/>
<protein>
    <submittedName>
        <fullName evidence="2">DUF4145 domain-containing protein</fullName>
    </submittedName>
</protein>
<name>A0ABP7HAT9_9FLAO</name>
<evidence type="ECO:0000259" key="1">
    <source>
        <dbReference type="Pfam" id="PF13643"/>
    </source>
</evidence>
<sequence>MDIEIWTKRHFTAKSKIEWNCPNCGNNTLQLVSEDFKSEETVPSKDYRAKNDDWEIEWISLTFNGRLKCKTCSENVFFTGIGNPEHSGYYDYELDDYHEEYTNTFTPTFFQPTINIFNIPKKCPDTVKEQIWDSFKLFWCDLSSCANKIRIALEVLLNEEKVKRFEVVSGKRKPISLHRRIQSYSNIEVRDLFLAIKWIGNTGSHTGEVETIDIIETYKLLEYSLKKLYTNEEEEIKKITKEINKRKGTRKRK</sequence>
<gene>
    <name evidence="2" type="ORF">GCM10022271_17200</name>
</gene>